<dbReference type="EMBL" id="SLZU01000001">
    <property type="protein sequence ID" value="TCS67204.1"/>
    <property type="molecule type" value="Genomic_DNA"/>
</dbReference>
<dbReference type="RefSeq" id="WP_132241246.1">
    <property type="nucleotide sequence ID" value="NZ_SLZU01000001.1"/>
</dbReference>
<keyword evidence="1" id="KW-0472">Membrane</keyword>
<evidence type="ECO:0000313" key="3">
    <source>
        <dbReference type="Proteomes" id="UP000295696"/>
    </source>
</evidence>
<feature type="transmembrane region" description="Helical" evidence="1">
    <location>
        <begin position="6"/>
        <end position="24"/>
    </location>
</feature>
<proteinExistence type="predicted"/>
<comment type="caution">
    <text evidence="2">The sequence shown here is derived from an EMBL/GenBank/DDBJ whole genome shotgun (WGS) entry which is preliminary data.</text>
</comment>
<evidence type="ECO:0000256" key="1">
    <source>
        <dbReference type="SAM" id="Phobius"/>
    </source>
</evidence>
<keyword evidence="3" id="KW-1185">Reference proteome</keyword>
<keyword evidence="1" id="KW-0812">Transmembrane</keyword>
<feature type="transmembrane region" description="Helical" evidence="1">
    <location>
        <begin position="45"/>
        <end position="70"/>
    </location>
</feature>
<gene>
    <name evidence="2" type="ORF">EDD52_101299</name>
</gene>
<reference evidence="2 3" key="1">
    <citation type="submission" date="2019-03" db="EMBL/GenBank/DDBJ databases">
        <title>Genomic Encyclopedia of Type Strains, Phase IV (KMG-IV): sequencing the most valuable type-strain genomes for metagenomic binning, comparative biology and taxonomic classification.</title>
        <authorList>
            <person name="Goeker M."/>
        </authorList>
    </citation>
    <scope>NUCLEOTIDE SEQUENCE [LARGE SCALE GENOMIC DNA]</scope>
    <source>
        <strain evidence="2 3">DSM 104836</strain>
    </source>
</reference>
<accession>A0A4R3JNH6</accession>
<dbReference type="OrthoDB" id="7875737at2"/>
<keyword evidence="1" id="KW-1133">Transmembrane helix</keyword>
<sequence>MDTLIWIGAAISLLGLIGLVWSIIKVARAKRANLTDEELRKAVQAVMPLNLGALFLSVIGLMIVIVGIFLG</sequence>
<name>A0A4R3JNH6_9RHOB</name>
<protein>
    <submittedName>
        <fullName evidence="2">Uncharacterized protein</fullName>
    </submittedName>
</protein>
<evidence type="ECO:0000313" key="2">
    <source>
        <dbReference type="EMBL" id="TCS67204.1"/>
    </source>
</evidence>
<dbReference type="Proteomes" id="UP000295696">
    <property type="component" value="Unassembled WGS sequence"/>
</dbReference>
<dbReference type="AlphaFoldDB" id="A0A4R3JNH6"/>
<organism evidence="2 3">
    <name type="scientific">Primorskyibacter sedentarius</name>
    <dbReference type="NCBI Taxonomy" id="745311"/>
    <lineage>
        <taxon>Bacteria</taxon>
        <taxon>Pseudomonadati</taxon>
        <taxon>Pseudomonadota</taxon>
        <taxon>Alphaproteobacteria</taxon>
        <taxon>Rhodobacterales</taxon>
        <taxon>Roseobacteraceae</taxon>
        <taxon>Primorskyibacter</taxon>
    </lineage>
</organism>